<name>A0A8X6K2B9_NEPPI</name>
<dbReference type="Proteomes" id="UP000887013">
    <property type="component" value="Unassembled WGS sequence"/>
</dbReference>
<feature type="region of interest" description="Disordered" evidence="1">
    <location>
        <begin position="52"/>
        <end position="89"/>
    </location>
</feature>
<keyword evidence="3" id="KW-1185">Reference proteome</keyword>
<dbReference type="AlphaFoldDB" id="A0A8X6K2B9"/>
<dbReference type="EMBL" id="BMAW01092852">
    <property type="protein sequence ID" value="GFS57334.1"/>
    <property type="molecule type" value="Genomic_DNA"/>
</dbReference>
<feature type="compositionally biased region" description="Low complexity" evidence="1">
    <location>
        <begin position="53"/>
        <end position="63"/>
    </location>
</feature>
<proteinExistence type="predicted"/>
<accession>A0A8X6K2B9</accession>
<evidence type="ECO:0000256" key="1">
    <source>
        <dbReference type="SAM" id="MobiDB-lite"/>
    </source>
</evidence>
<sequence length="170" mass="18307">MLIVYSSNSKLRPPPRRLSSQNLVGRLGGVSRSLSVVGQQRRIYTVSGGWAQRRGSSTVSSGSRTREGFSEDSGTVSPGAGVVSTGSGPLGMVQEMAREHSQDSSVFASSQRRTPCAPVWAFNTACCVNKCLDQFSNQSAFRDRHPRAHVQDGDFKLSTNSCFGGTRHIP</sequence>
<gene>
    <name evidence="2" type="ORF">NPIL_508631</name>
</gene>
<evidence type="ECO:0000313" key="2">
    <source>
        <dbReference type="EMBL" id="GFS57334.1"/>
    </source>
</evidence>
<organism evidence="2 3">
    <name type="scientific">Nephila pilipes</name>
    <name type="common">Giant wood spider</name>
    <name type="synonym">Nephila maculata</name>
    <dbReference type="NCBI Taxonomy" id="299642"/>
    <lineage>
        <taxon>Eukaryota</taxon>
        <taxon>Metazoa</taxon>
        <taxon>Ecdysozoa</taxon>
        <taxon>Arthropoda</taxon>
        <taxon>Chelicerata</taxon>
        <taxon>Arachnida</taxon>
        <taxon>Araneae</taxon>
        <taxon>Araneomorphae</taxon>
        <taxon>Entelegynae</taxon>
        <taxon>Araneoidea</taxon>
        <taxon>Nephilidae</taxon>
        <taxon>Nephila</taxon>
    </lineage>
</organism>
<protein>
    <submittedName>
        <fullName evidence="2">Uncharacterized protein</fullName>
    </submittedName>
</protein>
<reference evidence="2" key="1">
    <citation type="submission" date="2020-08" db="EMBL/GenBank/DDBJ databases">
        <title>Multicomponent nature underlies the extraordinary mechanical properties of spider dragline silk.</title>
        <authorList>
            <person name="Kono N."/>
            <person name="Nakamura H."/>
            <person name="Mori M."/>
            <person name="Yoshida Y."/>
            <person name="Ohtoshi R."/>
            <person name="Malay A.D."/>
            <person name="Moran D.A.P."/>
            <person name="Tomita M."/>
            <person name="Numata K."/>
            <person name="Arakawa K."/>
        </authorList>
    </citation>
    <scope>NUCLEOTIDE SEQUENCE</scope>
</reference>
<evidence type="ECO:0000313" key="3">
    <source>
        <dbReference type="Proteomes" id="UP000887013"/>
    </source>
</evidence>
<comment type="caution">
    <text evidence="2">The sequence shown here is derived from an EMBL/GenBank/DDBJ whole genome shotgun (WGS) entry which is preliminary data.</text>
</comment>